<dbReference type="PROSITE" id="PS51767">
    <property type="entry name" value="PEPTIDASE_A1"/>
    <property type="match status" value="1"/>
</dbReference>
<evidence type="ECO:0000256" key="1">
    <source>
        <dbReference type="ARBA" id="ARBA00007447"/>
    </source>
</evidence>
<evidence type="ECO:0000256" key="5">
    <source>
        <dbReference type="RuleBase" id="RU000454"/>
    </source>
</evidence>
<evidence type="ECO:0000256" key="6">
    <source>
        <dbReference type="SAM" id="Phobius"/>
    </source>
</evidence>
<comment type="similarity">
    <text evidence="1 5">Belongs to the peptidase A1 family.</text>
</comment>
<dbReference type="InterPro" id="IPR001461">
    <property type="entry name" value="Aspartic_peptidase_A1"/>
</dbReference>
<dbReference type="PROSITE" id="PS00141">
    <property type="entry name" value="ASP_PROTEASE"/>
    <property type="match status" value="2"/>
</dbReference>
<keyword evidence="3 5" id="KW-0064">Aspartyl protease</keyword>
<feature type="transmembrane region" description="Helical" evidence="6">
    <location>
        <begin position="871"/>
        <end position="889"/>
    </location>
</feature>
<dbReference type="GO" id="GO:0006508">
    <property type="term" value="P:proteolysis"/>
    <property type="evidence" value="ECO:0007669"/>
    <property type="project" value="UniProtKB-KW"/>
</dbReference>
<gene>
    <name evidence="8" type="primary">PAG2</name>
    <name evidence="8" type="ORF">AK812_SmicGene44427</name>
</gene>
<keyword evidence="2 5" id="KW-0645">Protease</keyword>
<dbReference type="InterPro" id="IPR036514">
    <property type="entry name" value="SGNH_hydro_sf"/>
</dbReference>
<dbReference type="PANTHER" id="PTHR47966">
    <property type="entry name" value="BETA-SITE APP-CLEAVING ENZYME, ISOFORM A-RELATED"/>
    <property type="match status" value="1"/>
</dbReference>
<dbReference type="GO" id="GO:0004190">
    <property type="term" value="F:aspartic-type endopeptidase activity"/>
    <property type="evidence" value="ECO:0007669"/>
    <property type="project" value="UniProtKB-KW"/>
</dbReference>
<dbReference type="Gene3D" id="2.40.70.10">
    <property type="entry name" value="Acid Proteases"/>
    <property type="match status" value="2"/>
</dbReference>
<evidence type="ECO:0000259" key="7">
    <source>
        <dbReference type="PROSITE" id="PS51767"/>
    </source>
</evidence>
<dbReference type="PANTHER" id="PTHR47966:SF51">
    <property type="entry name" value="BETA-SITE APP-CLEAVING ENZYME, ISOFORM A-RELATED"/>
    <property type="match status" value="1"/>
</dbReference>
<evidence type="ECO:0000256" key="2">
    <source>
        <dbReference type="ARBA" id="ARBA00022670"/>
    </source>
</evidence>
<sequence>VFLINGFAYTDMAAKASNVSPRILKISAICATLNFRAILSAHGAGGALLFRLHLQREQTRRSRSRFVAPEEFTAPPGSVDLPWNPSMPWVPWPVPSPQHRKIKAAPSKLQRVSLQDLNDVQYIGNLWIGTPTERTFRMILDTGSSDLWVSRSVFDPDESSTWVSDDNSETQIRYGQGVVQGTTGTDRVCLLADPDNLCLRQEFLVASEVKDISLTTFDGILGLGLPGISHAHQDFLQNLAKTGFGGGELCFSFELKEQEASTAIFGPCLEVIRAATHQTGVPASRAAHLPVQRPFGYTQRGWWLVEIGVTCAILSLNMAQAQFVLLQKCLPGMLIVLMLGIVCNERYVRHWNRFFKPRRFRLPLCSEVLMQRCGPTCRRIVLFIGLIVYGLLQVAAVTFIMNSALDAMLMDHFHTEVSAMLDSGTSFIVIPKDDFAVVSAAMFGQRLRDSCGMYRNSLLCACDIIDQTKPLQIDVGGLHFRIDPGETFMSDPDSGFFQGGRKACQTGLGVGNEEATAWILGDVFLRQAVVVHDPRGNVSIFPRVEVEADGPAYASERKGLRLLLYGDSLTAGAPSMVPFGDALCLSLQSMGYQVEATVCGLCASTAWQMLAAVEEPLVLETLGSRWGSGLLPLLSSPKPVDLVLLMAGTNDLAKSSAQEIFSSLRGLHSVCHRAGVPSVALGIPDAGGRSMARLGPEVVVKKRAVNASLAAWIRESATGLVKPELFVSTVALLPYGPKSLSEGLWERDGVHFTAEGSRKLGHRLAVLLEPLVSRLQNDVLVSKNASLAEAGEVPSLDTFLAAFEAEEAEEQSAVPPTGSSRTETWEEAAARTLQEYFRQKRKCVCASASRAPHDIREKVASSAKDSPGKPPIIFVFGISACCLLFAGLLRSTAEKPDSKAFFCF</sequence>
<feature type="domain" description="Peptidase A1" evidence="7">
    <location>
        <begin position="122"/>
        <end position="543"/>
    </location>
</feature>
<keyword evidence="6" id="KW-0812">Transmembrane</keyword>
<evidence type="ECO:0000256" key="4">
    <source>
        <dbReference type="ARBA" id="ARBA00022801"/>
    </source>
</evidence>
<evidence type="ECO:0000313" key="8">
    <source>
        <dbReference type="EMBL" id="OLP75732.1"/>
    </source>
</evidence>
<keyword evidence="9" id="KW-1185">Reference proteome</keyword>
<keyword evidence="6" id="KW-0472">Membrane</keyword>
<dbReference type="PRINTS" id="PR00792">
    <property type="entry name" value="PEPSIN"/>
</dbReference>
<protein>
    <submittedName>
        <fullName evidence="8">Pregnancy-associated glycoprotein 2</fullName>
    </submittedName>
</protein>
<evidence type="ECO:0000256" key="3">
    <source>
        <dbReference type="ARBA" id="ARBA00022750"/>
    </source>
</evidence>
<dbReference type="Gene3D" id="3.40.50.1110">
    <property type="entry name" value="SGNH hydrolase"/>
    <property type="match status" value="1"/>
</dbReference>
<dbReference type="InterPro" id="IPR001969">
    <property type="entry name" value="Aspartic_peptidase_AS"/>
</dbReference>
<feature type="non-terminal residue" evidence="8">
    <location>
        <position position="1"/>
    </location>
</feature>
<dbReference type="EMBL" id="LSRX01002306">
    <property type="protein sequence ID" value="OLP75732.1"/>
    <property type="molecule type" value="Genomic_DNA"/>
</dbReference>
<dbReference type="InterPro" id="IPR034164">
    <property type="entry name" value="Pepsin-like_dom"/>
</dbReference>
<reference evidence="8 9" key="1">
    <citation type="submission" date="2016-02" db="EMBL/GenBank/DDBJ databases">
        <title>Genome analysis of coral dinoflagellate symbionts highlights evolutionary adaptations to a symbiotic lifestyle.</title>
        <authorList>
            <person name="Aranda M."/>
            <person name="Li Y."/>
            <person name="Liew Y.J."/>
            <person name="Baumgarten S."/>
            <person name="Simakov O."/>
            <person name="Wilson M."/>
            <person name="Piel J."/>
            <person name="Ashoor H."/>
            <person name="Bougouffa S."/>
            <person name="Bajic V.B."/>
            <person name="Ryu T."/>
            <person name="Ravasi T."/>
            <person name="Bayer T."/>
            <person name="Micklem G."/>
            <person name="Kim H."/>
            <person name="Bhak J."/>
            <person name="Lajeunesse T.C."/>
            <person name="Voolstra C.R."/>
        </authorList>
    </citation>
    <scope>NUCLEOTIDE SEQUENCE [LARGE SCALE GENOMIC DNA]</scope>
    <source>
        <strain evidence="8 9">CCMP2467</strain>
    </source>
</reference>
<dbReference type="Pfam" id="PF00026">
    <property type="entry name" value="Asp"/>
    <property type="match status" value="2"/>
</dbReference>
<dbReference type="Proteomes" id="UP000186817">
    <property type="component" value="Unassembled WGS sequence"/>
</dbReference>
<comment type="caution">
    <text evidence="8">The sequence shown here is derived from an EMBL/GenBank/DDBJ whole genome shotgun (WGS) entry which is preliminary data.</text>
</comment>
<dbReference type="SUPFAM" id="SSF52266">
    <property type="entry name" value="SGNH hydrolase"/>
    <property type="match status" value="1"/>
</dbReference>
<accession>A0A1Q9BYH2</accession>
<keyword evidence="6" id="KW-1133">Transmembrane helix</keyword>
<feature type="transmembrane region" description="Helical" evidence="6">
    <location>
        <begin position="325"/>
        <end position="343"/>
    </location>
</feature>
<dbReference type="OrthoDB" id="771136at2759"/>
<name>A0A1Q9BYH2_SYMMI</name>
<dbReference type="SUPFAM" id="SSF50630">
    <property type="entry name" value="Acid proteases"/>
    <property type="match status" value="2"/>
</dbReference>
<proteinExistence type="inferred from homology"/>
<organism evidence="8 9">
    <name type="scientific">Symbiodinium microadriaticum</name>
    <name type="common">Dinoflagellate</name>
    <name type="synonym">Zooxanthella microadriatica</name>
    <dbReference type="NCBI Taxonomy" id="2951"/>
    <lineage>
        <taxon>Eukaryota</taxon>
        <taxon>Sar</taxon>
        <taxon>Alveolata</taxon>
        <taxon>Dinophyceae</taxon>
        <taxon>Suessiales</taxon>
        <taxon>Symbiodiniaceae</taxon>
        <taxon>Symbiodinium</taxon>
    </lineage>
</organism>
<dbReference type="AlphaFoldDB" id="A0A1Q9BYH2"/>
<keyword evidence="4 5" id="KW-0378">Hydrolase</keyword>
<dbReference type="CDD" id="cd05471">
    <property type="entry name" value="pepsin_like"/>
    <property type="match status" value="1"/>
</dbReference>
<dbReference type="InterPro" id="IPR021109">
    <property type="entry name" value="Peptidase_aspartic_dom_sf"/>
</dbReference>
<evidence type="ECO:0000313" key="9">
    <source>
        <dbReference type="Proteomes" id="UP000186817"/>
    </source>
</evidence>
<feature type="transmembrane region" description="Helical" evidence="6">
    <location>
        <begin position="380"/>
        <end position="401"/>
    </location>
</feature>
<dbReference type="InterPro" id="IPR033121">
    <property type="entry name" value="PEPTIDASE_A1"/>
</dbReference>